<proteinExistence type="predicted"/>
<sequence length="161" mass="17376">MNRQPQQLLQQQLLQPDWQKGCSAATTVTQSHSNPLLPSGNMPASNYGQLAASTSGVGTMPDPSVLSSFLGSVRGRLHLDGYSANLQQFASLPSQFQRLQYLPQSQSSSQECGLTLHSAATQWQLFTSAVTPWESYGSAATQWKPHLSADTHRKTCASPAS</sequence>
<evidence type="ECO:0000313" key="1">
    <source>
        <dbReference type="EMBL" id="CAG5123077.1"/>
    </source>
</evidence>
<name>A0A8S3Z0R6_9EUPU</name>
<dbReference type="AlphaFoldDB" id="A0A8S3Z0R6"/>
<evidence type="ECO:0000313" key="2">
    <source>
        <dbReference type="Proteomes" id="UP000678393"/>
    </source>
</evidence>
<organism evidence="1 2">
    <name type="scientific">Candidula unifasciata</name>
    <dbReference type="NCBI Taxonomy" id="100452"/>
    <lineage>
        <taxon>Eukaryota</taxon>
        <taxon>Metazoa</taxon>
        <taxon>Spiralia</taxon>
        <taxon>Lophotrochozoa</taxon>
        <taxon>Mollusca</taxon>
        <taxon>Gastropoda</taxon>
        <taxon>Heterobranchia</taxon>
        <taxon>Euthyneura</taxon>
        <taxon>Panpulmonata</taxon>
        <taxon>Eupulmonata</taxon>
        <taxon>Stylommatophora</taxon>
        <taxon>Helicina</taxon>
        <taxon>Helicoidea</taxon>
        <taxon>Geomitridae</taxon>
        <taxon>Candidula</taxon>
    </lineage>
</organism>
<comment type="caution">
    <text evidence="1">The sequence shown here is derived from an EMBL/GenBank/DDBJ whole genome shotgun (WGS) entry which is preliminary data.</text>
</comment>
<dbReference type="EMBL" id="CAJHNH020001440">
    <property type="protein sequence ID" value="CAG5123077.1"/>
    <property type="molecule type" value="Genomic_DNA"/>
</dbReference>
<keyword evidence="2" id="KW-1185">Reference proteome</keyword>
<dbReference type="Proteomes" id="UP000678393">
    <property type="component" value="Unassembled WGS sequence"/>
</dbReference>
<gene>
    <name evidence="1" type="ORF">CUNI_LOCUS8635</name>
</gene>
<reference evidence="1" key="1">
    <citation type="submission" date="2021-04" db="EMBL/GenBank/DDBJ databases">
        <authorList>
            <consortium name="Molecular Ecology Group"/>
        </authorList>
    </citation>
    <scope>NUCLEOTIDE SEQUENCE</scope>
</reference>
<accession>A0A8S3Z0R6</accession>
<protein>
    <submittedName>
        <fullName evidence="1">Uncharacterized protein</fullName>
    </submittedName>
</protein>